<feature type="domain" description="Glycoside hydrolase 35 catalytic" evidence="4">
    <location>
        <begin position="17"/>
        <end position="90"/>
    </location>
</feature>
<dbReference type="PANTHER" id="PTHR23421">
    <property type="entry name" value="BETA-GALACTOSIDASE RELATED"/>
    <property type="match status" value="1"/>
</dbReference>
<comment type="caution">
    <text evidence="5">The sequence shown here is derived from an EMBL/GenBank/DDBJ whole genome shotgun (WGS) entry which is preliminary data.</text>
</comment>
<organism evidence="5">
    <name type="scientific">Salvia splendens</name>
    <name type="common">Scarlet sage</name>
    <dbReference type="NCBI Taxonomy" id="180675"/>
    <lineage>
        <taxon>Eukaryota</taxon>
        <taxon>Viridiplantae</taxon>
        <taxon>Streptophyta</taxon>
        <taxon>Embryophyta</taxon>
        <taxon>Tracheophyta</taxon>
        <taxon>Spermatophyta</taxon>
        <taxon>Magnoliopsida</taxon>
        <taxon>eudicotyledons</taxon>
        <taxon>Gunneridae</taxon>
        <taxon>Pentapetalae</taxon>
        <taxon>asterids</taxon>
        <taxon>lamiids</taxon>
        <taxon>Lamiales</taxon>
        <taxon>Lamiaceae</taxon>
        <taxon>Nepetoideae</taxon>
        <taxon>Mentheae</taxon>
        <taxon>Salviinae</taxon>
        <taxon>Salvia</taxon>
        <taxon>Salvia subgen. Calosphace</taxon>
        <taxon>core Calosphace</taxon>
    </lineage>
</organism>
<dbReference type="Pfam" id="PF01301">
    <property type="entry name" value="Glyco_hydro_35"/>
    <property type="match status" value="1"/>
</dbReference>
<protein>
    <recommendedName>
        <fullName evidence="3">beta-galactosidase</fullName>
        <ecNumber evidence="3">3.2.1.23</ecNumber>
    </recommendedName>
</protein>
<dbReference type="Gene3D" id="3.20.20.80">
    <property type="entry name" value="Glycosidases"/>
    <property type="match status" value="1"/>
</dbReference>
<evidence type="ECO:0000313" key="5">
    <source>
        <dbReference type="EMBL" id="KAG6438021.1"/>
    </source>
</evidence>
<dbReference type="PRINTS" id="PR00742">
    <property type="entry name" value="GLHYDRLASE35"/>
</dbReference>
<dbReference type="SUPFAM" id="SSF51445">
    <property type="entry name" value="(Trans)glycosidases"/>
    <property type="match status" value="1"/>
</dbReference>
<proteinExistence type="inferred from homology"/>
<reference evidence="5" key="2">
    <citation type="submission" date="2020-08" db="EMBL/GenBank/DDBJ databases">
        <title>Plant Genome Project.</title>
        <authorList>
            <person name="Zhang R.-G."/>
        </authorList>
    </citation>
    <scope>NUCLEOTIDE SEQUENCE</scope>
    <source>
        <strain evidence="5">Huo1</strain>
        <tissue evidence="5">Leaf</tissue>
    </source>
</reference>
<dbReference type="InterPro" id="IPR031330">
    <property type="entry name" value="Gly_Hdrlase_35_cat"/>
</dbReference>
<evidence type="ECO:0000256" key="1">
    <source>
        <dbReference type="ARBA" id="ARBA00001412"/>
    </source>
</evidence>
<dbReference type="Proteomes" id="UP000298416">
    <property type="component" value="Unassembled WGS sequence"/>
</dbReference>
<keyword evidence="6" id="KW-1185">Reference proteome</keyword>
<name>A0A8X8YSV6_SALSN</name>
<dbReference type="InterPro" id="IPR017853">
    <property type="entry name" value="GH"/>
</dbReference>
<dbReference type="InterPro" id="IPR001944">
    <property type="entry name" value="Glycoside_Hdrlase_35"/>
</dbReference>
<evidence type="ECO:0000256" key="3">
    <source>
        <dbReference type="ARBA" id="ARBA00012756"/>
    </source>
</evidence>
<evidence type="ECO:0000259" key="4">
    <source>
        <dbReference type="Pfam" id="PF01301"/>
    </source>
</evidence>
<evidence type="ECO:0000313" key="6">
    <source>
        <dbReference type="Proteomes" id="UP000298416"/>
    </source>
</evidence>
<dbReference type="EMBL" id="PNBA02000001">
    <property type="protein sequence ID" value="KAG6438021.1"/>
    <property type="molecule type" value="Genomic_DNA"/>
</dbReference>
<gene>
    <name evidence="5" type="ORF">SASPL_102954</name>
</gene>
<sequence>MLFSSLQLDHSPSMKFSSPDKMWPDLISKSKEGGVDVIETYVFWNGHEPVRGQYVFEGRYDLVKFVKQVAANGLYFFLRIGPNVCAEWNFDLGYSLFANFP</sequence>
<reference evidence="5" key="1">
    <citation type="submission" date="2018-01" db="EMBL/GenBank/DDBJ databases">
        <authorList>
            <person name="Mao J.F."/>
        </authorList>
    </citation>
    <scope>NUCLEOTIDE SEQUENCE</scope>
    <source>
        <strain evidence="5">Huo1</strain>
        <tissue evidence="5">Leaf</tissue>
    </source>
</reference>
<evidence type="ECO:0000256" key="2">
    <source>
        <dbReference type="ARBA" id="ARBA00009809"/>
    </source>
</evidence>
<dbReference type="GO" id="GO:0005975">
    <property type="term" value="P:carbohydrate metabolic process"/>
    <property type="evidence" value="ECO:0007669"/>
    <property type="project" value="InterPro"/>
</dbReference>
<dbReference type="AlphaFoldDB" id="A0A8X8YSV6"/>
<dbReference type="GO" id="GO:0004565">
    <property type="term" value="F:beta-galactosidase activity"/>
    <property type="evidence" value="ECO:0007669"/>
    <property type="project" value="UniProtKB-EC"/>
</dbReference>
<comment type="catalytic activity">
    <reaction evidence="1">
        <text>Hydrolysis of terminal non-reducing beta-D-galactose residues in beta-D-galactosides.</text>
        <dbReference type="EC" id="3.2.1.23"/>
    </reaction>
</comment>
<comment type="similarity">
    <text evidence="2">Belongs to the glycosyl hydrolase 35 family.</text>
</comment>
<dbReference type="EC" id="3.2.1.23" evidence="3"/>
<accession>A0A8X8YSV6</accession>